<evidence type="ECO:0000313" key="7">
    <source>
        <dbReference type="WormBase" id="SRAE_2000049500"/>
    </source>
</evidence>
<evidence type="ECO:0000256" key="2">
    <source>
        <dbReference type="SAM" id="SignalP"/>
    </source>
</evidence>
<accession>I1XAZ5</accession>
<dbReference type="Proteomes" id="UP000035682">
    <property type="component" value="Unplaced"/>
</dbReference>
<feature type="chain" id="PRO_5015093814" evidence="2">
    <location>
        <begin position="26"/>
        <end position="678"/>
    </location>
</feature>
<sequence length="678" mass="74161">MKTATRVNFVLLTFFLLLLTLPSYGGYIRRRVDNRHGDVKDNQEAVYSKDVNTVGAAAESKHESDATDYGTVLDFPHLLYGNEDSDYTTIYVIKKKASLGEKVSGDNEALSVAGRHQKDRRVVFSAGEGRHHDRDNRKFKAKPEKNVWPLYHHNKVEALGAREDYQEDGKKIQTVEEKPTSYVTEVVTDAEEVHGNSYELSDPNVWEYHQVVEGDKPVVSGEHQVSEQDKYLYSDHGLSVSDVEEVQHFNDTEVSAGNSSVSTADEVSNNVGVLSIEEMTSSNSENTVVDGEVNSNLVSNGEEVTSTETGLITAEEGSGVDVTTSDVDETTTADLVVSGDEGVSGDGMDLTPTEEGVPTINIKFANDLGVHILTEPSEVFQGGSEGYLGKLKRRKHHYGHQFDRVRHDDWSEEDSKERRRPMGDNDSNECDDDDDDDDECRRRYGKLDQGRRRNSGDKRDYSHEERDRRFYASGRPVTPRRSRRDVGNTVVEGISNTADSVATGVEDTVDAAVDKKVDQDKPKKSKASGIGSAIVGGISNTANSVATGIKNTVDAAVNSTTPKPSEKNVTSSTSACKSQDVCYSDSDCNGGKCMGVFVGTCNCNACFNFMTCTDDGGCGGLKGACDTVTKRCNCQEAHRKLGYANYFDTLKNFCNHKTCNGTSDSCNGLPCSAGRCFC</sequence>
<dbReference type="WBParaSite" id="SRAE_2000049500.1">
    <property type="protein sequence ID" value="SRAE_2000049500.1"/>
    <property type="gene ID" value="WBGene00260690"/>
</dbReference>
<dbReference type="RefSeq" id="XP_024505020.1">
    <property type="nucleotide sequence ID" value="XM_024651332.1"/>
</dbReference>
<keyword evidence="5" id="KW-1185">Reference proteome</keyword>
<evidence type="ECO:0000256" key="1">
    <source>
        <dbReference type="SAM" id="MobiDB-lite"/>
    </source>
</evidence>
<organism evidence="3">
    <name type="scientific">Strongyloides ratti</name>
    <name type="common">Parasitic roundworm</name>
    <dbReference type="NCBI Taxonomy" id="34506"/>
    <lineage>
        <taxon>Eukaryota</taxon>
        <taxon>Metazoa</taxon>
        <taxon>Ecdysozoa</taxon>
        <taxon>Nematoda</taxon>
        <taxon>Chromadorea</taxon>
        <taxon>Rhabditida</taxon>
        <taxon>Tylenchina</taxon>
        <taxon>Panagrolaimomorpha</taxon>
        <taxon>Strongyloidoidea</taxon>
        <taxon>Strongyloididae</taxon>
        <taxon>Strongyloides</taxon>
    </lineage>
</organism>
<dbReference type="GeneID" id="36378184"/>
<dbReference type="CTD" id="36378184"/>
<dbReference type="OrthoDB" id="5822889at2759"/>
<evidence type="ECO:0000313" key="4">
    <source>
        <dbReference type="EMBL" id="CEF65820.1"/>
    </source>
</evidence>
<feature type="compositionally biased region" description="Basic and acidic residues" evidence="1">
    <location>
        <begin position="407"/>
        <end position="423"/>
    </location>
</feature>
<feature type="compositionally biased region" description="Basic and acidic residues" evidence="1">
    <location>
        <begin position="439"/>
        <end position="470"/>
    </location>
</feature>
<feature type="region of interest" description="Disordered" evidence="1">
    <location>
        <begin position="407"/>
        <end position="491"/>
    </location>
</feature>
<dbReference type="EMBL" id="LN609529">
    <property type="protein sequence ID" value="CEF65820.1"/>
    <property type="molecule type" value="Genomic_DNA"/>
</dbReference>
<dbReference type="STRING" id="34506.I1XAZ5"/>
<dbReference type="PANTHER" id="PTHR37973">
    <property type="entry name" value="CHONDROITIN PROTEOGLYCAN 3"/>
    <property type="match status" value="1"/>
</dbReference>
<proteinExistence type="evidence at transcript level"/>
<reference evidence="4 5" key="2">
    <citation type="submission" date="2014-09" db="EMBL/GenBank/DDBJ databases">
        <authorList>
            <person name="Martin A.A."/>
        </authorList>
    </citation>
    <scope>NUCLEOTIDE SEQUENCE</scope>
    <source>
        <strain evidence="5">ED321</strain>
        <strain evidence="4">ED321 Heterogonic</strain>
    </source>
</reference>
<dbReference type="EMBL" id="JQ437396">
    <property type="protein sequence ID" value="AFI80883.1"/>
    <property type="molecule type" value="mRNA"/>
</dbReference>
<dbReference type="PANTHER" id="PTHR37973:SF1">
    <property type="entry name" value="DICKKOPF_N DOMAIN-CONTAINING PROTEIN"/>
    <property type="match status" value="1"/>
</dbReference>
<dbReference type="WormBase" id="SRAE_2000049500">
    <property type="protein sequence ID" value="SRP00248"/>
    <property type="gene ID" value="WBGene00260690"/>
</dbReference>
<reference evidence="3" key="1">
    <citation type="journal article" date="2012" name="Parasitology">
        <title>Characterization of genes with a putative key role in the parasitic lifestyle of the nematode Strongyloides ratti.</title>
        <authorList>
            <person name="Spinner W.G."/>
            <person name="Thompson F.J."/>
            <person name="Emery D.C."/>
            <person name="Viney M.E."/>
        </authorList>
    </citation>
    <scope>NUCLEOTIDE SEQUENCE</scope>
    <source>
        <strain evidence="3">321 Het</strain>
    </source>
</reference>
<protein>
    <submittedName>
        <fullName evidence="3 6">SR00449</fullName>
    </submittedName>
</protein>
<keyword evidence="2" id="KW-0732">Signal</keyword>
<evidence type="ECO:0000313" key="3">
    <source>
        <dbReference type="EMBL" id="AFI80883.1"/>
    </source>
</evidence>
<dbReference type="eggNOG" id="ENOG502RT8N">
    <property type="taxonomic scope" value="Eukaryota"/>
</dbReference>
<evidence type="ECO:0000313" key="5">
    <source>
        <dbReference type="Proteomes" id="UP000035682"/>
    </source>
</evidence>
<dbReference type="InterPro" id="IPR039260">
    <property type="entry name" value="Cpg-3"/>
</dbReference>
<name>I1XAZ5_STRRB</name>
<dbReference type="AlphaFoldDB" id="I1XAZ5"/>
<gene>
    <name evidence="4 6 7" type="ORF">SRAE_2000049500</name>
</gene>
<reference evidence="6" key="3">
    <citation type="submission" date="2020-12" db="UniProtKB">
        <authorList>
            <consortium name="WormBaseParasite"/>
        </authorList>
    </citation>
    <scope>IDENTIFICATION</scope>
</reference>
<evidence type="ECO:0000313" key="6">
    <source>
        <dbReference type="WBParaSite" id="SRAE_2000049500.1"/>
    </source>
</evidence>
<feature type="signal peptide" evidence="2">
    <location>
        <begin position="1"/>
        <end position="25"/>
    </location>
</feature>
<feature type="compositionally biased region" description="Acidic residues" evidence="1">
    <location>
        <begin position="426"/>
        <end position="438"/>
    </location>
</feature>